<comment type="caution">
    <text evidence="2">The sequence shown here is derived from an EMBL/GenBank/DDBJ whole genome shotgun (WGS) entry which is preliminary data.</text>
</comment>
<gene>
    <name evidence="2" type="ORF">GO986_08670</name>
</gene>
<proteinExistence type="predicted"/>
<keyword evidence="1" id="KW-1133">Transmembrane helix</keyword>
<dbReference type="Proteomes" id="UP000483286">
    <property type="component" value="Unassembled WGS sequence"/>
</dbReference>
<dbReference type="EMBL" id="WQLB01000009">
    <property type="protein sequence ID" value="MVN86835.1"/>
    <property type="molecule type" value="Genomic_DNA"/>
</dbReference>
<accession>A0A7C9HZA7</accession>
<keyword evidence="1" id="KW-0472">Membrane</keyword>
<keyword evidence="1" id="KW-0812">Transmembrane</keyword>
<name>A0A7C9HZA7_9DEIO</name>
<dbReference type="RefSeq" id="WP_157458886.1">
    <property type="nucleotide sequence ID" value="NZ_WQLB01000009.1"/>
</dbReference>
<protein>
    <submittedName>
        <fullName evidence="2">Uncharacterized protein</fullName>
    </submittedName>
</protein>
<evidence type="ECO:0000313" key="3">
    <source>
        <dbReference type="Proteomes" id="UP000483286"/>
    </source>
</evidence>
<reference evidence="2 3" key="1">
    <citation type="submission" date="2019-12" db="EMBL/GenBank/DDBJ databases">
        <title>Deinococcus sp. HMF7620 Genome sequencing and assembly.</title>
        <authorList>
            <person name="Kang H."/>
            <person name="Kim H."/>
            <person name="Joh K."/>
        </authorList>
    </citation>
    <scope>NUCLEOTIDE SEQUENCE [LARGE SCALE GENOMIC DNA]</scope>
    <source>
        <strain evidence="2 3">HMF7620</strain>
    </source>
</reference>
<evidence type="ECO:0000256" key="1">
    <source>
        <dbReference type="SAM" id="Phobius"/>
    </source>
</evidence>
<evidence type="ECO:0000313" key="2">
    <source>
        <dbReference type="EMBL" id="MVN86835.1"/>
    </source>
</evidence>
<dbReference type="AlphaFoldDB" id="A0A7C9HZA7"/>
<sequence length="54" mass="5972">MLLRLFAVLIGLAAVVLTYIVAHTGPDPRVGNAVWLVPLSLGFMAYMIWKNTEE</sequence>
<feature type="transmembrane region" description="Helical" evidence="1">
    <location>
        <begin position="32"/>
        <end position="49"/>
    </location>
</feature>
<organism evidence="2 3">
    <name type="scientific">Deinococcus arboris</name>
    <dbReference type="NCBI Taxonomy" id="2682977"/>
    <lineage>
        <taxon>Bacteria</taxon>
        <taxon>Thermotogati</taxon>
        <taxon>Deinococcota</taxon>
        <taxon>Deinococci</taxon>
        <taxon>Deinococcales</taxon>
        <taxon>Deinococcaceae</taxon>
        <taxon>Deinococcus</taxon>
    </lineage>
</organism>
<keyword evidence="3" id="KW-1185">Reference proteome</keyword>